<dbReference type="GO" id="GO:0016491">
    <property type="term" value="F:oxidoreductase activity"/>
    <property type="evidence" value="ECO:0007669"/>
    <property type="project" value="InterPro"/>
</dbReference>
<dbReference type="Pfam" id="PF04075">
    <property type="entry name" value="F420H2_quin_red"/>
    <property type="match status" value="1"/>
</dbReference>
<dbReference type="Gene3D" id="2.30.110.10">
    <property type="entry name" value="Electron Transport, Fmn-binding Protein, Chain A"/>
    <property type="match status" value="1"/>
</dbReference>
<dbReference type="EMBL" id="SAUN01000001">
    <property type="protein sequence ID" value="RVX45163.1"/>
    <property type="molecule type" value="Genomic_DNA"/>
</dbReference>
<protein>
    <submittedName>
        <fullName evidence="3">Deazaflavin-dependent oxidoreductase (Nitroreductase family)</fullName>
    </submittedName>
</protein>
<dbReference type="GO" id="GO:0005886">
    <property type="term" value="C:plasma membrane"/>
    <property type="evidence" value="ECO:0007669"/>
    <property type="project" value="TreeGrafter"/>
</dbReference>
<sequence>MSELDDSPTAWVARHIREYAESDGERGHRKWGVNTLLFTVRGRATGKLRRTALIYGTDGPGRYVVVGSNGGLATHPAWYLNLLANPQVGVQVGPESLPARAAEATGADRERLWRMMAELWPQYDAYQDKLDRRIPVTVLERTSA</sequence>
<keyword evidence="4" id="KW-1185">Reference proteome</keyword>
<dbReference type="PANTHER" id="PTHR39428">
    <property type="entry name" value="F420H(2)-DEPENDENT QUINONE REDUCTASE RV1261C"/>
    <property type="match status" value="1"/>
</dbReference>
<evidence type="ECO:0000256" key="2">
    <source>
        <dbReference type="ARBA" id="ARBA00049106"/>
    </source>
</evidence>
<dbReference type="NCBIfam" id="TIGR00026">
    <property type="entry name" value="hi_GC_TIGR00026"/>
    <property type="match status" value="1"/>
</dbReference>
<name>A0A438MHE0_9ACTN</name>
<dbReference type="AlphaFoldDB" id="A0A438MHE0"/>
<evidence type="ECO:0000256" key="1">
    <source>
        <dbReference type="ARBA" id="ARBA00008710"/>
    </source>
</evidence>
<gene>
    <name evidence="3" type="ORF">EDD27_7943</name>
</gene>
<dbReference type="GO" id="GO:0070967">
    <property type="term" value="F:coenzyme F420 binding"/>
    <property type="evidence" value="ECO:0007669"/>
    <property type="project" value="TreeGrafter"/>
</dbReference>
<evidence type="ECO:0000313" key="4">
    <source>
        <dbReference type="Proteomes" id="UP000284824"/>
    </source>
</evidence>
<dbReference type="InterPro" id="IPR004378">
    <property type="entry name" value="F420H2_quin_Rdtase"/>
</dbReference>
<dbReference type="OrthoDB" id="8225825at2"/>
<proteinExistence type="inferred from homology"/>
<dbReference type="Proteomes" id="UP000284824">
    <property type="component" value="Unassembled WGS sequence"/>
</dbReference>
<evidence type="ECO:0000313" key="3">
    <source>
        <dbReference type="EMBL" id="RVX45163.1"/>
    </source>
</evidence>
<dbReference type="PANTHER" id="PTHR39428:SF3">
    <property type="entry name" value="DEAZAFLAVIN-DEPENDENT NITROREDUCTASE"/>
    <property type="match status" value="1"/>
</dbReference>
<comment type="similarity">
    <text evidence="1">Belongs to the F420H(2)-dependent quinone reductase family.</text>
</comment>
<dbReference type="RefSeq" id="WP_127936824.1">
    <property type="nucleotide sequence ID" value="NZ_SAUN01000001.1"/>
</dbReference>
<organism evidence="3 4">
    <name type="scientific">Nonomuraea polychroma</name>
    <dbReference type="NCBI Taxonomy" id="46176"/>
    <lineage>
        <taxon>Bacteria</taxon>
        <taxon>Bacillati</taxon>
        <taxon>Actinomycetota</taxon>
        <taxon>Actinomycetes</taxon>
        <taxon>Streptosporangiales</taxon>
        <taxon>Streptosporangiaceae</taxon>
        <taxon>Nonomuraea</taxon>
    </lineage>
</organism>
<reference evidence="3 4" key="1">
    <citation type="submission" date="2019-01" db="EMBL/GenBank/DDBJ databases">
        <title>Sequencing the genomes of 1000 actinobacteria strains.</title>
        <authorList>
            <person name="Klenk H.-P."/>
        </authorList>
    </citation>
    <scope>NUCLEOTIDE SEQUENCE [LARGE SCALE GENOMIC DNA]</scope>
    <source>
        <strain evidence="3 4">DSM 43925</strain>
    </source>
</reference>
<comment type="catalytic activity">
    <reaction evidence="2">
        <text>oxidized coenzyme F420-(gamma-L-Glu)(n) + a quinol + H(+) = reduced coenzyme F420-(gamma-L-Glu)(n) + a quinone</text>
        <dbReference type="Rhea" id="RHEA:39663"/>
        <dbReference type="Rhea" id="RHEA-COMP:12939"/>
        <dbReference type="Rhea" id="RHEA-COMP:14378"/>
        <dbReference type="ChEBI" id="CHEBI:15378"/>
        <dbReference type="ChEBI" id="CHEBI:24646"/>
        <dbReference type="ChEBI" id="CHEBI:132124"/>
        <dbReference type="ChEBI" id="CHEBI:133980"/>
        <dbReference type="ChEBI" id="CHEBI:139511"/>
    </reaction>
</comment>
<accession>A0A438MHE0</accession>
<dbReference type="InterPro" id="IPR012349">
    <property type="entry name" value="Split_barrel_FMN-bd"/>
</dbReference>
<comment type="caution">
    <text evidence="3">The sequence shown here is derived from an EMBL/GenBank/DDBJ whole genome shotgun (WGS) entry which is preliminary data.</text>
</comment>